<organism evidence="2 3">
    <name type="scientific">Dissostichus mawsoni</name>
    <name type="common">Antarctic cod</name>
    <dbReference type="NCBI Taxonomy" id="36200"/>
    <lineage>
        <taxon>Eukaryota</taxon>
        <taxon>Metazoa</taxon>
        <taxon>Chordata</taxon>
        <taxon>Craniata</taxon>
        <taxon>Vertebrata</taxon>
        <taxon>Euteleostomi</taxon>
        <taxon>Actinopterygii</taxon>
        <taxon>Neopterygii</taxon>
        <taxon>Teleostei</taxon>
        <taxon>Neoteleostei</taxon>
        <taxon>Acanthomorphata</taxon>
        <taxon>Eupercaria</taxon>
        <taxon>Perciformes</taxon>
        <taxon>Notothenioidei</taxon>
        <taxon>Nototheniidae</taxon>
        <taxon>Dissostichus</taxon>
    </lineage>
</organism>
<feature type="compositionally biased region" description="Basic and acidic residues" evidence="1">
    <location>
        <begin position="17"/>
        <end position="36"/>
    </location>
</feature>
<feature type="compositionally biased region" description="Polar residues" evidence="1">
    <location>
        <begin position="86"/>
        <end position="104"/>
    </location>
</feature>
<accession>A0A7J5YFM5</accession>
<keyword evidence="3" id="KW-1185">Reference proteome</keyword>
<proteinExistence type="predicted"/>
<feature type="region of interest" description="Disordered" evidence="1">
    <location>
        <begin position="73"/>
        <end position="111"/>
    </location>
</feature>
<dbReference type="Proteomes" id="UP000518266">
    <property type="component" value="Unassembled WGS sequence"/>
</dbReference>
<dbReference type="EMBL" id="JAAKFY010000013">
    <property type="protein sequence ID" value="KAF3848276.1"/>
    <property type="molecule type" value="Genomic_DNA"/>
</dbReference>
<dbReference type="OrthoDB" id="8727817at2759"/>
<protein>
    <submittedName>
        <fullName evidence="2">Uncharacterized protein</fullName>
    </submittedName>
</protein>
<evidence type="ECO:0000313" key="2">
    <source>
        <dbReference type="EMBL" id="KAF3848276.1"/>
    </source>
</evidence>
<dbReference type="AlphaFoldDB" id="A0A7J5YFM5"/>
<name>A0A7J5YFM5_DISMA</name>
<comment type="caution">
    <text evidence="2">The sequence shown here is derived from an EMBL/GenBank/DDBJ whole genome shotgun (WGS) entry which is preliminary data.</text>
</comment>
<feature type="region of interest" description="Disordered" evidence="1">
    <location>
        <begin position="1"/>
        <end position="46"/>
    </location>
</feature>
<gene>
    <name evidence="2" type="ORF">F7725_021304</name>
</gene>
<reference evidence="2 3" key="1">
    <citation type="submission" date="2020-03" db="EMBL/GenBank/DDBJ databases">
        <title>Dissostichus mawsoni Genome sequencing and assembly.</title>
        <authorList>
            <person name="Park H."/>
        </authorList>
    </citation>
    <scope>NUCLEOTIDE SEQUENCE [LARGE SCALE GENOMIC DNA]</scope>
    <source>
        <strain evidence="2">DM0001</strain>
        <tissue evidence="2">Muscle</tissue>
    </source>
</reference>
<evidence type="ECO:0000256" key="1">
    <source>
        <dbReference type="SAM" id="MobiDB-lite"/>
    </source>
</evidence>
<evidence type="ECO:0000313" key="3">
    <source>
        <dbReference type="Proteomes" id="UP000518266"/>
    </source>
</evidence>
<sequence>MNPGPCRTAWFSPPRGDSGRTMDPRPSTEKTSHTEDLTDSQDSDSCLPISPCFPPLGLQVLHVLPDVHDPQQVLKHTGGRQEANRRSTGGQQEANRRSTGGQQEVNRKPENTVESFTCTPVSVCDGGSVFHSLMVLSDEQALCEVDPEAVWAVQSGDVLQVRGTERSDGTVSTSTEDKVLADGQTARRRRDIPVLLTLRSTHASSCRLLLNRHSRPELVMQ</sequence>